<proteinExistence type="predicted"/>
<evidence type="ECO:0000313" key="1">
    <source>
        <dbReference type="EMBL" id="CAH0716171.1"/>
    </source>
</evidence>
<evidence type="ECO:0000313" key="2">
    <source>
        <dbReference type="Proteomes" id="UP000838878"/>
    </source>
</evidence>
<dbReference type="Proteomes" id="UP000838878">
    <property type="component" value="Chromosome 11"/>
</dbReference>
<gene>
    <name evidence="1" type="ORF">BINO364_LOCUS2990</name>
</gene>
<name>A0A8J9Y649_9NEOP</name>
<organism evidence="1 2">
    <name type="scientific">Brenthis ino</name>
    <name type="common">lesser marbled fritillary</name>
    <dbReference type="NCBI Taxonomy" id="405034"/>
    <lineage>
        <taxon>Eukaryota</taxon>
        <taxon>Metazoa</taxon>
        <taxon>Ecdysozoa</taxon>
        <taxon>Arthropoda</taxon>
        <taxon>Hexapoda</taxon>
        <taxon>Insecta</taxon>
        <taxon>Pterygota</taxon>
        <taxon>Neoptera</taxon>
        <taxon>Endopterygota</taxon>
        <taxon>Lepidoptera</taxon>
        <taxon>Glossata</taxon>
        <taxon>Ditrysia</taxon>
        <taxon>Papilionoidea</taxon>
        <taxon>Nymphalidae</taxon>
        <taxon>Heliconiinae</taxon>
        <taxon>Argynnini</taxon>
        <taxon>Brenthis</taxon>
    </lineage>
</organism>
<keyword evidence="2" id="KW-1185">Reference proteome</keyword>
<reference evidence="1" key="1">
    <citation type="submission" date="2021-12" db="EMBL/GenBank/DDBJ databases">
        <authorList>
            <person name="Martin H S."/>
        </authorList>
    </citation>
    <scope>NUCLEOTIDE SEQUENCE</scope>
</reference>
<dbReference type="EMBL" id="OV170231">
    <property type="protein sequence ID" value="CAH0716171.1"/>
    <property type="molecule type" value="Genomic_DNA"/>
</dbReference>
<sequence>MYEFVIKFKCSQAPGVAGRHMFSRTFTRSLSSLQLAFLHPSELSSAHREFSCYHCLKSVVIRRVAPAPPPSAAEFILIILAILVS</sequence>
<dbReference type="AlphaFoldDB" id="A0A8J9Y649"/>
<protein>
    <submittedName>
        <fullName evidence="1">Uncharacterized protein</fullName>
    </submittedName>
</protein>
<feature type="non-terminal residue" evidence="1">
    <location>
        <position position="85"/>
    </location>
</feature>
<accession>A0A8J9Y649</accession>